<feature type="compositionally biased region" description="Low complexity" evidence="1">
    <location>
        <begin position="174"/>
        <end position="184"/>
    </location>
</feature>
<gene>
    <name evidence="3" type="ORF">PYX00_001778</name>
</gene>
<comment type="caution">
    <text evidence="3">The sequence shown here is derived from an EMBL/GenBank/DDBJ whole genome shotgun (WGS) entry which is preliminary data.</text>
</comment>
<organism evidence="3">
    <name type="scientific">Menopon gallinae</name>
    <name type="common">poultry shaft louse</name>
    <dbReference type="NCBI Taxonomy" id="328185"/>
    <lineage>
        <taxon>Eukaryota</taxon>
        <taxon>Metazoa</taxon>
        <taxon>Ecdysozoa</taxon>
        <taxon>Arthropoda</taxon>
        <taxon>Hexapoda</taxon>
        <taxon>Insecta</taxon>
        <taxon>Pterygota</taxon>
        <taxon>Neoptera</taxon>
        <taxon>Paraneoptera</taxon>
        <taxon>Psocodea</taxon>
        <taxon>Troctomorpha</taxon>
        <taxon>Phthiraptera</taxon>
        <taxon>Amblycera</taxon>
        <taxon>Menoponidae</taxon>
        <taxon>Menopon</taxon>
    </lineage>
</organism>
<feature type="region of interest" description="Disordered" evidence="1">
    <location>
        <begin position="166"/>
        <end position="200"/>
    </location>
</feature>
<dbReference type="EMBL" id="JARGDH010000001">
    <property type="protein sequence ID" value="KAL0280509.1"/>
    <property type="molecule type" value="Genomic_DNA"/>
</dbReference>
<feature type="compositionally biased region" description="Polar residues" evidence="1">
    <location>
        <begin position="185"/>
        <end position="200"/>
    </location>
</feature>
<evidence type="ECO:0000313" key="3">
    <source>
        <dbReference type="EMBL" id="KAL0280509.1"/>
    </source>
</evidence>
<dbReference type="AlphaFoldDB" id="A0AAW2IE50"/>
<reference evidence="3" key="1">
    <citation type="journal article" date="2024" name="Gigascience">
        <title>Chromosome-level genome of the poultry shaft louse Menopon gallinae provides insight into the host-switching and adaptive evolution of parasitic lice.</title>
        <authorList>
            <person name="Xu Y."/>
            <person name="Ma L."/>
            <person name="Liu S."/>
            <person name="Liang Y."/>
            <person name="Liu Q."/>
            <person name="He Z."/>
            <person name="Tian L."/>
            <person name="Duan Y."/>
            <person name="Cai W."/>
            <person name="Li H."/>
            <person name="Song F."/>
        </authorList>
    </citation>
    <scope>NUCLEOTIDE SEQUENCE</scope>
    <source>
        <strain evidence="3">Cailab_2023a</strain>
    </source>
</reference>
<evidence type="ECO:0000256" key="1">
    <source>
        <dbReference type="SAM" id="MobiDB-lite"/>
    </source>
</evidence>
<accession>A0AAW2IE50</accession>
<evidence type="ECO:0000256" key="2">
    <source>
        <dbReference type="SAM" id="SignalP"/>
    </source>
</evidence>
<name>A0AAW2IE50_9NEOP</name>
<feature type="chain" id="PRO_5043878747" evidence="2">
    <location>
        <begin position="23"/>
        <end position="200"/>
    </location>
</feature>
<protein>
    <submittedName>
        <fullName evidence="3">Uncharacterized protein</fullName>
    </submittedName>
</protein>
<proteinExistence type="predicted"/>
<keyword evidence="2" id="KW-0732">Signal</keyword>
<feature type="signal peptide" evidence="2">
    <location>
        <begin position="1"/>
        <end position="22"/>
    </location>
</feature>
<sequence length="200" mass="22696">MGALNTLGMRFTFVFLIGYVSALPQYYDRMQPTYYESEPNYMYLVTDSPPTIMEPDYWTNIHQDEVAPVYEQKNSKIPEVLTSLQPIYEPSQFNPEFSHENAAYNFGQIMERGRSDIDPIEDNNGLGYFYPKPSIPFELPHFVPLSGPQEKEEPAEDVTIIAATVRNGEDITEKTTTTSTTPQTNASSQDVSNKVELTTN</sequence>